<feature type="chain" id="PRO_5046955414" evidence="1">
    <location>
        <begin position="25"/>
        <end position="375"/>
    </location>
</feature>
<keyword evidence="1" id="KW-0732">Signal</keyword>
<gene>
    <name evidence="2" type="ORF">C0W27_21855</name>
</gene>
<evidence type="ECO:0000256" key="1">
    <source>
        <dbReference type="SAM" id="SignalP"/>
    </source>
</evidence>
<proteinExistence type="predicted"/>
<comment type="caution">
    <text evidence="2">The sequence shown here is derived from an EMBL/GenBank/DDBJ whole genome shotgun (WGS) entry which is preliminary data.</text>
</comment>
<dbReference type="Pfam" id="PF13265">
    <property type="entry name" value="DUF4056"/>
    <property type="match status" value="1"/>
</dbReference>
<organism evidence="2 3">
    <name type="scientific">Photobacterium angustum</name>
    <dbReference type="NCBI Taxonomy" id="661"/>
    <lineage>
        <taxon>Bacteria</taxon>
        <taxon>Pseudomonadati</taxon>
        <taxon>Pseudomonadota</taxon>
        <taxon>Gammaproteobacteria</taxon>
        <taxon>Vibrionales</taxon>
        <taxon>Vibrionaceae</taxon>
        <taxon>Photobacterium</taxon>
    </lineage>
</organism>
<dbReference type="RefSeq" id="WP_045154025.1">
    <property type="nucleotide sequence ID" value="NZ_JZSW01000029.1"/>
</dbReference>
<name>A0ABX5GY10_PHOAN</name>
<dbReference type="Proteomes" id="UP000240989">
    <property type="component" value="Unassembled WGS sequence"/>
</dbReference>
<protein>
    <submittedName>
        <fullName evidence="2">DUF4056 domain-containing protein</fullName>
    </submittedName>
</protein>
<evidence type="ECO:0000313" key="2">
    <source>
        <dbReference type="EMBL" id="PSX01833.1"/>
    </source>
</evidence>
<keyword evidence="3" id="KW-1185">Reference proteome</keyword>
<reference evidence="2 3" key="1">
    <citation type="submission" date="2018-01" db="EMBL/GenBank/DDBJ databases">
        <title>Whole genome sequencing of Histamine producing bacteria.</title>
        <authorList>
            <person name="Butler K."/>
        </authorList>
    </citation>
    <scope>NUCLEOTIDE SEQUENCE [LARGE SCALE GENOMIC DNA]</scope>
    <source>
        <strain evidence="2 3">A6-1</strain>
    </source>
</reference>
<feature type="signal peptide" evidence="1">
    <location>
        <begin position="1"/>
        <end position="24"/>
    </location>
</feature>
<dbReference type="EMBL" id="PYOU01000031">
    <property type="protein sequence ID" value="PSX01833.1"/>
    <property type="molecule type" value="Genomic_DNA"/>
</dbReference>
<accession>A0ABX5GY10</accession>
<evidence type="ECO:0000313" key="3">
    <source>
        <dbReference type="Proteomes" id="UP000240989"/>
    </source>
</evidence>
<dbReference type="InterPro" id="IPR025130">
    <property type="entry name" value="DUF4056"/>
</dbReference>
<sequence>MKIHAPFIAGLSLCALLVSPYSKALDAPVGVRPCCAFGQDLKTELLGIPIPFFSVENIVDASRLGKHIYNDGSQNVISSLLGLGDESNGLIFTSKGGFIDTAHVRDTADFTYYLYQQIYQHLGSDYRITLPTELRKRLIKLNKSKQALTYRERQAISIELAALLAFRLAQWHEIAQWFGYESVVGFPELVSAFSPEDLYSNMLGAITAKQVLEQQPDLSPSDFSQAMTDAFNDQLQQLGSVSAEETKRHIQQLNGQWWDHNTRLPQKWVVLKRDYQLGLTRYPNGVKNGIPLSLSTQLSNGDNNSVWAELYLHNVGNEETFNALPHELKNNMVWQPAQFQQLANFAKQQDHKERGKSTQVVKEKVSEYSLTTNYL</sequence>